<name>A0ABY6UVF4_BIOOC</name>
<dbReference type="Proteomes" id="UP000766486">
    <property type="component" value="Unassembled WGS sequence"/>
</dbReference>
<proteinExistence type="predicted"/>
<evidence type="ECO:0000313" key="3">
    <source>
        <dbReference type="Proteomes" id="UP000766486"/>
    </source>
</evidence>
<evidence type="ECO:0000256" key="1">
    <source>
        <dbReference type="SAM" id="SignalP"/>
    </source>
</evidence>
<comment type="caution">
    <text evidence="2">The sequence shown here is derived from an EMBL/GenBank/DDBJ whole genome shotgun (WGS) entry which is preliminary data.</text>
</comment>
<feature type="signal peptide" evidence="1">
    <location>
        <begin position="1"/>
        <end position="27"/>
    </location>
</feature>
<keyword evidence="1" id="KW-0732">Signal</keyword>
<sequence length="95" mass="9567">MAIIFRVLGITINFLLALLGSAAISLATTNDTTIALSNASAQAAQYFSVLAAPAPDATKVMGEFGGQAQDPARNYDNLPMVLIVGAANGTAAGLA</sequence>
<organism evidence="2 3">
    <name type="scientific">Bionectria ochroleuca</name>
    <name type="common">Gliocladium roseum</name>
    <dbReference type="NCBI Taxonomy" id="29856"/>
    <lineage>
        <taxon>Eukaryota</taxon>
        <taxon>Fungi</taxon>
        <taxon>Dikarya</taxon>
        <taxon>Ascomycota</taxon>
        <taxon>Pezizomycotina</taxon>
        <taxon>Sordariomycetes</taxon>
        <taxon>Hypocreomycetidae</taxon>
        <taxon>Hypocreales</taxon>
        <taxon>Bionectriaceae</taxon>
        <taxon>Clonostachys</taxon>
    </lineage>
</organism>
<reference evidence="2 3" key="1">
    <citation type="submission" date="2019-06" db="EMBL/GenBank/DDBJ databases">
        <authorList>
            <person name="Broberg M."/>
        </authorList>
    </citation>
    <scope>NUCLEOTIDE SEQUENCE [LARGE SCALE GENOMIC DNA]</scope>
</reference>
<feature type="chain" id="PRO_5045858441" evidence="1">
    <location>
        <begin position="28"/>
        <end position="95"/>
    </location>
</feature>
<accession>A0ABY6UVF4</accession>
<protein>
    <submittedName>
        <fullName evidence="2">Uncharacterized protein</fullName>
    </submittedName>
</protein>
<dbReference type="EMBL" id="CABFNS010000895">
    <property type="protein sequence ID" value="VUC34781.1"/>
    <property type="molecule type" value="Genomic_DNA"/>
</dbReference>
<keyword evidence="3" id="KW-1185">Reference proteome</keyword>
<evidence type="ECO:0000313" key="2">
    <source>
        <dbReference type="EMBL" id="VUC34781.1"/>
    </source>
</evidence>
<gene>
    <name evidence="2" type="ORF">CLO192961_LOCUS395795</name>
</gene>